<dbReference type="InterPro" id="IPR052026">
    <property type="entry name" value="ExeA_AAA_ATPase_DNA-bind"/>
</dbReference>
<dbReference type="GO" id="GO:0016887">
    <property type="term" value="F:ATP hydrolysis activity"/>
    <property type="evidence" value="ECO:0007669"/>
    <property type="project" value="InterPro"/>
</dbReference>
<dbReference type="SUPFAM" id="SSF52540">
    <property type="entry name" value="P-loop containing nucleoside triphosphate hydrolases"/>
    <property type="match status" value="1"/>
</dbReference>
<evidence type="ECO:0000313" key="2">
    <source>
        <dbReference type="EMBL" id="QNI34511.1"/>
    </source>
</evidence>
<keyword evidence="3" id="KW-1185">Reference proteome</keyword>
<organism evidence="2 3">
    <name type="scientific">Alloacidobacterium dinghuense</name>
    <dbReference type="NCBI Taxonomy" id="2763107"/>
    <lineage>
        <taxon>Bacteria</taxon>
        <taxon>Pseudomonadati</taxon>
        <taxon>Acidobacteriota</taxon>
        <taxon>Terriglobia</taxon>
        <taxon>Terriglobales</taxon>
        <taxon>Acidobacteriaceae</taxon>
        <taxon>Alloacidobacterium</taxon>
    </lineage>
</organism>
<dbReference type="PANTHER" id="PTHR35894">
    <property type="entry name" value="GENERAL SECRETION PATHWAY PROTEIN A-RELATED"/>
    <property type="match status" value="1"/>
</dbReference>
<protein>
    <submittedName>
        <fullName evidence="2">ATP-binding protein</fullName>
    </submittedName>
</protein>
<accession>A0A7G8BPP1</accession>
<proteinExistence type="predicted"/>
<name>A0A7G8BPP1_9BACT</name>
<dbReference type="GO" id="GO:0005524">
    <property type="term" value="F:ATP binding"/>
    <property type="evidence" value="ECO:0007669"/>
    <property type="project" value="UniProtKB-KW"/>
</dbReference>
<evidence type="ECO:0000313" key="3">
    <source>
        <dbReference type="Proteomes" id="UP000515312"/>
    </source>
</evidence>
<dbReference type="PANTHER" id="PTHR35894:SF1">
    <property type="entry name" value="PHOSPHORIBULOKINASE _ URIDINE KINASE FAMILY"/>
    <property type="match status" value="1"/>
</dbReference>
<dbReference type="Gene3D" id="3.40.50.300">
    <property type="entry name" value="P-loop containing nucleotide triphosphate hydrolases"/>
    <property type="match status" value="1"/>
</dbReference>
<dbReference type="InterPro" id="IPR027417">
    <property type="entry name" value="P-loop_NTPase"/>
</dbReference>
<keyword evidence="2" id="KW-0547">Nucleotide-binding</keyword>
<keyword evidence="2" id="KW-0067">ATP-binding</keyword>
<dbReference type="Proteomes" id="UP000515312">
    <property type="component" value="Chromosome"/>
</dbReference>
<dbReference type="RefSeq" id="WP_186746731.1">
    <property type="nucleotide sequence ID" value="NZ_CP060394.1"/>
</dbReference>
<reference evidence="2 3" key="1">
    <citation type="submission" date="2020-08" db="EMBL/GenBank/DDBJ databases">
        <title>Edaphobacter telluris sp. nov. and Acidobacterium dinghuensis sp. nov., two acidobacteria isolated from forest soil.</title>
        <authorList>
            <person name="Fu J."/>
            <person name="Qiu L."/>
        </authorList>
    </citation>
    <scope>NUCLEOTIDE SEQUENCE [LARGE SCALE GENOMIC DNA]</scope>
    <source>
        <strain evidence="2">4Y35</strain>
    </source>
</reference>
<gene>
    <name evidence="2" type="ORF">H7849_11810</name>
</gene>
<evidence type="ECO:0000259" key="1">
    <source>
        <dbReference type="Pfam" id="PF13401"/>
    </source>
</evidence>
<dbReference type="EMBL" id="CP060394">
    <property type="protein sequence ID" value="QNI34511.1"/>
    <property type="molecule type" value="Genomic_DNA"/>
</dbReference>
<sequence>MKGRTVKNEATYERMDALATMQQESDSVRALLLDYLGRTGLKVDDFARRINYSGVTLRFFLDNRYYNVGRTDIRVRKAVKHFIETHPIEPPQRVSGELYDTANVRTIRETFQKLLPKPVAYMVYAPPGSQKSFVLEHEVARLNQEELHKNGHGQRAYYVYARQNLRPRDLIRRVCIACGSHAGNDIDRMLSNLRFDFQTRRTLLVVDEAQHLEIECFEVLRELLDQPPFFSLLFAGSHDLKQKFDRFSATLEQWNSRIIAKVKLPGLQPQEAEGIILREIGHLLAPMPEARRNALIEGLMKQATTKDAFEKARTYINIRTLTNALDQISQAHAAKIGVPVDRSTSTGCEEEACA</sequence>
<dbReference type="KEGG" id="adin:H7849_11810"/>
<feature type="domain" description="ORC1/DEAH AAA+ ATPase" evidence="1">
    <location>
        <begin position="122"/>
        <end position="243"/>
    </location>
</feature>
<dbReference type="AlphaFoldDB" id="A0A7G8BPP1"/>
<dbReference type="Pfam" id="PF13401">
    <property type="entry name" value="AAA_22"/>
    <property type="match status" value="1"/>
</dbReference>
<dbReference type="InterPro" id="IPR049945">
    <property type="entry name" value="AAA_22"/>
</dbReference>